<protein>
    <submittedName>
        <fullName evidence="2">Alpha/beta hydrolase ucsC</fullName>
    </submittedName>
</protein>
<dbReference type="Gene3D" id="1.20.1440.110">
    <property type="entry name" value="acylaminoacyl peptidase"/>
    <property type="match status" value="1"/>
</dbReference>
<evidence type="ECO:0000313" key="2">
    <source>
        <dbReference type="EMBL" id="CAI8015251.1"/>
    </source>
</evidence>
<evidence type="ECO:0000313" key="3">
    <source>
        <dbReference type="Proteomes" id="UP001174909"/>
    </source>
</evidence>
<dbReference type="Proteomes" id="UP001174909">
    <property type="component" value="Unassembled WGS sequence"/>
</dbReference>
<dbReference type="InterPro" id="IPR022742">
    <property type="entry name" value="Hydrolase_4"/>
</dbReference>
<dbReference type="GO" id="GO:0016787">
    <property type="term" value="F:hydrolase activity"/>
    <property type="evidence" value="ECO:0007669"/>
    <property type="project" value="UniProtKB-KW"/>
</dbReference>
<proteinExistence type="predicted"/>
<gene>
    <name evidence="2" type="ORF">GBAR_LOCUS9467</name>
</gene>
<keyword evidence="3" id="KW-1185">Reference proteome</keyword>
<dbReference type="EMBL" id="CASHTH010001432">
    <property type="protein sequence ID" value="CAI8015251.1"/>
    <property type="molecule type" value="Genomic_DNA"/>
</dbReference>
<dbReference type="Pfam" id="PF12146">
    <property type="entry name" value="Hydrolase_4"/>
    <property type="match status" value="1"/>
</dbReference>
<comment type="caution">
    <text evidence="2">The sequence shown here is derived from an EMBL/GenBank/DDBJ whole genome shotgun (WGS) entry which is preliminary data.</text>
</comment>
<dbReference type="AlphaFoldDB" id="A0AA35WFC7"/>
<organism evidence="2 3">
    <name type="scientific">Geodia barretti</name>
    <name type="common">Barrett's horny sponge</name>
    <dbReference type="NCBI Taxonomy" id="519541"/>
    <lineage>
        <taxon>Eukaryota</taxon>
        <taxon>Metazoa</taxon>
        <taxon>Porifera</taxon>
        <taxon>Demospongiae</taxon>
        <taxon>Heteroscleromorpha</taxon>
        <taxon>Tetractinellida</taxon>
        <taxon>Astrophorina</taxon>
        <taxon>Geodiidae</taxon>
        <taxon>Geodia</taxon>
    </lineage>
</organism>
<dbReference type="PANTHER" id="PTHR22946">
    <property type="entry name" value="DIENELACTONE HYDROLASE DOMAIN-CONTAINING PROTEIN-RELATED"/>
    <property type="match status" value="1"/>
</dbReference>
<reference evidence="2" key="1">
    <citation type="submission" date="2023-03" db="EMBL/GenBank/DDBJ databases">
        <authorList>
            <person name="Steffen K."/>
            <person name="Cardenas P."/>
        </authorList>
    </citation>
    <scope>NUCLEOTIDE SEQUENCE</scope>
</reference>
<dbReference type="SUPFAM" id="SSF53474">
    <property type="entry name" value="alpha/beta-Hydrolases"/>
    <property type="match status" value="1"/>
</dbReference>
<evidence type="ECO:0000259" key="1">
    <source>
        <dbReference type="Pfam" id="PF12146"/>
    </source>
</evidence>
<dbReference type="Gene3D" id="3.40.50.1820">
    <property type="entry name" value="alpha/beta hydrolase"/>
    <property type="match status" value="1"/>
</dbReference>
<dbReference type="InterPro" id="IPR050261">
    <property type="entry name" value="FrsA_esterase"/>
</dbReference>
<dbReference type="PANTHER" id="PTHR22946:SF12">
    <property type="entry name" value="CONIDIAL PIGMENT BIOSYNTHESIS PROTEIN AYG1 (AFU_ORTHOLOGUE AFUA_2G17550)"/>
    <property type="match status" value="1"/>
</dbReference>
<name>A0AA35WFC7_GEOBA</name>
<sequence>MIDFFFPTDAMGSQTLRLVAEAQQGGGEVFDIARLCRDLDPNDKKGWERAWLDLARRTEDNAREALSKGHEHTAMQFFFQANQYFRMSDVFLTIAENDTKAERFKLSQASFREAAVLHKPPMEVISVRCGDEVYDGYFCHPKYPAPGKWPAVFLIGGADAFSEEIYFSGRQVLEHGWALLLVDTPGRGSSMYVDPERIGLIGISMAGYYGPRAAAFDERIKALVGWSGCYSILDDLYLFCEHLQPVVQRLLGGVSDEVARERLKDFTMEGIAQNITCPTLITHGADDRLMNVEGAKRLYDEIGSADKTLKIYDDARSGGAIHCSHDYWGHNVPYMLDWMQDRL</sequence>
<dbReference type="InterPro" id="IPR029058">
    <property type="entry name" value="AB_hydrolase_fold"/>
</dbReference>
<feature type="domain" description="Serine aminopeptidase S33" evidence="1">
    <location>
        <begin position="272"/>
        <end position="315"/>
    </location>
</feature>
<accession>A0AA35WFC7</accession>
<keyword evidence="2" id="KW-0378">Hydrolase</keyword>